<dbReference type="Proteomes" id="UP000291084">
    <property type="component" value="Chromosome 11"/>
</dbReference>
<evidence type="ECO:0000313" key="1">
    <source>
        <dbReference type="EMBL" id="BAU02202.1"/>
    </source>
</evidence>
<evidence type="ECO:0000313" key="2">
    <source>
        <dbReference type="Proteomes" id="UP000291084"/>
    </source>
</evidence>
<reference evidence="1 2" key="1">
    <citation type="journal article" date="2015" name="Sci. Rep.">
        <title>The power of single molecule real-time sequencing technology in the de novo assembly of a eukaryotic genome.</title>
        <authorList>
            <person name="Sakai H."/>
            <person name="Naito K."/>
            <person name="Ogiso-Tanaka E."/>
            <person name="Takahashi Y."/>
            <person name="Iseki K."/>
            <person name="Muto C."/>
            <person name="Satou K."/>
            <person name="Teruya K."/>
            <person name="Shiroma A."/>
            <person name="Shimoji M."/>
            <person name="Hirano T."/>
            <person name="Itoh T."/>
            <person name="Kaga A."/>
            <person name="Tomooka N."/>
        </authorList>
    </citation>
    <scope>NUCLEOTIDE SEQUENCE [LARGE SCALE GENOMIC DNA]</scope>
    <source>
        <strain evidence="2">cv. Shumari</strain>
    </source>
</reference>
<accession>A0A0S3TAG6</accession>
<keyword evidence="2" id="KW-1185">Reference proteome</keyword>
<gene>
    <name evidence="1" type="primary">Vigan.11G168100</name>
    <name evidence="1" type="ORF">VIGAN_11168100</name>
</gene>
<dbReference type="EMBL" id="AP015044">
    <property type="protein sequence ID" value="BAU02202.1"/>
    <property type="molecule type" value="Genomic_DNA"/>
</dbReference>
<protein>
    <submittedName>
        <fullName evidence="1">Uncharacterized protein</fullName>
    </submittedName>
</protein>
<name>A0A0S3TAG6_PHAAN</name>
<proteinExistence type="predicted"/>
<organism evidence="1 2">
    <name type="scientific">Vigna angularis var. angularis</name>
    <dbReference type="NCBI Taxonomy" id="157739"/>
    <lineage>
        <taxon>Eukaryota</taxon>
        <taxon>Viridiplantae</taxon>
        <taxon>Streptophyta</taxon>
        <taxon>Embryophyta</taxon>
        <taxon>Tracheophyta</taxon>
        <taxon>Spermatophyta</taxon>
        <taxon>Magnoliopsida</taxon>
        <taxon>eudicotyledons</taxon>
        <taxon>Gunneridae</taxon>
        <taxon>Pentapetalae</taxon>
        <taxon>rosids</taxon>
        <taxon>fabids</taxon>
        <taxon>Fabales</taxon>
        <taxon>Fabaceae</taxon>
        <taxon>Papilionoideae</taxon>
        <taxon>50 kb inversion clade</taxon>
        <taxon>NPAAA clade</taxon>
        <taxon>indigoferoid/millettioid clade</taxon>
        <taxon>Phaseoleae</taxon>
        <taxon>Vigna</taxon>
    </lineage>
</organism>
<sequence>MNNSSCEILPPFPMNPNSFFIIPSHTHGPIYQFHSFPLYILPATLPDSLFTPSCYQQRSNSTHSHGNSPFSPNTPISTLLDPRPSYSLYIYTYIFYTHPFYFPKKTYHLK</sequence>
<dbReference type="AlphaFoldDB" id="A0A0S3TAG6"/>